<protein>
    <submittedName>
        <fullName evidence="1">Uncharacterized protein</fullName>
    </submittedName>
</protein>
<name>A0A8S5SI20_9CAUD</name>
<accession>A0A8S5SI20</accession>
<dbReference type="EMBL" id="BK032595">
    <property type="protein sequence ID" value="DAF50303.1"/>
    <property type="molecule type" value="Genomic_DNA"/>
</dbReference>
<evidence type="ECO:0000313" key="1">
    <source>
        <dbReference type="EMBL" id="DAF50303.1"/>
    </source>
</evidence>
<sequence length="98" mass="10854">MTITLTLNNRQVAMLHAIFGEATTPDIANAINSEYASYLEGCPDNPICTAYKHTVAFMNNHPTYAPFGDDNTDLFETLDDAMRTIGRNLKNKEDTPNA</sequence>
<organism evidence="1">
    <name type="scientific">Siphoviridae sp. ctBCr48</name>
    <dbReference type="NCBI Taxonomy" id="2827802"/>
    <lineage>
        <taxon>Viruses</taxon>
        <taxon>Duplodnaviria</taxon>
        <taxon>Heunggongvirae</taxon>
        <taxon>Uroviricota</taxon>
        <taxon>Caudoviricetes</taxon>
    </lineage>
</organism>
<proteinExistence type="predicted"/>
<reference evidence="1" key="1">
    <citation type="journal article" date="2021" name="Proc. Natl. Acad. Sci. U.S.A.">
        <title>A Catalog of Tens of Thousands of Viruses from Human Metagenomes Reveals Hidden Associations with Chronic Diseases.</title>
        <authorList>
            <person name="Tisza M.J."/>
            <person name="Buck C.B."/>
        </authorList>
    </citation>
    <scope>NUCLEOTIDE SEQUENCE</scope>
    <source>
        <strain evidence="1">CtBCr48</strain>
    </source>
</reference>